<evidence type="ECO:0000256" key="1">
    <source>
        <dbReference type="SAM" id="Phobius"/>
    </source>
</evidence>
<dbReference type="OrthoDB" id="9971542at2"/>
<keyword evidence="1" id="KW-0812">Transmembrane</keyword>
<keyword evidence="3" id="KW-1185">Reference proteome</keyword>
<accession>A0A4R7ZB26</accession>
<sequence>MWRMLLAAGARAAVIVLPIPILTALFADAFTLRSICAGCLVALVVVVLAGRILWFGDYLRRCLHGAGHGNGRVLRAWTIARRTSNRFQGGDTKRHLRLLELEARRLDIVLVGGSIALAAWTQLFVANSAHLSGRTLNLLLAGAACLIGGPLVWRSVGGHLTMMGRISALETGYTLIAVTLASIAIDLENRTAMTIALIAMLVIGMRDLSAIYGWVVSTHPLLDFAADAPKHQAAAEPTQQEAPPTLTE</sequence>
<feature type="transmembrane region" description="Helical" evidence="1">
    <location>
        <begin position="191"/>
        <end position="215"/>
    </location>
</feature>
<dbReference type="AlphaFoldDB" id="A0A4R7ZB26"/>
<reference evidence="2 3" key="1">
    <citation type="submission" date="2019-03" db="EMBL/GenBank/DDBJ databases">
        <title>Genomic Encyclopedia of Type Strains, Phase III (KMG-III): the genomes of soil and plant-associated and newly described type strains.</title>
        <authorList>
            <person name="Whitman W."/>
        </authorList>
    </citation>
    <scope>NUCLEOTIDE SEQUENCE [LARGE SCALE GENOMIC DNA]</scope>
    <source>
        <strain evidence="2 3">VKM Ac-2570</strain>
    </source>
</reference>
<comment type="caution">
    <text evidence="2">The sequence shown here is derived from an EMBL/GenBank/DDBJ whole genome shotgun (WGS) entry which is preliminary data.</text>
</comment>
<dbReference type="Proteomes" id="UP000295447">
    <property type="component" value="Unassembled WGS sequence"/>
</dbReference>
<protein>
    <submittedName>
        <fullName evidence="2">Uncharacterized protein</fullName>
    </submittedName>
</protein>
<name>A0A4R7ZB26_9ACTN</name>
<proteinExistence type="predicted"/>
<feature type="transmembrane region" description="Helical" evidence="1">
    <location>
        <begin position="106"/>
        <end position="126"/>
    </location>
</feature>
<dbReference type="RefSeq" id="WP_134124278.1">
    <property type="nucleotide sequence ID" value="NZ_SODF01000004.1"/>
</dbReference>
<feature type="transmembrane region" description="Helical" evidence="1">
    <location>
        <begin position="34"/>
        <end position="54"/>
    </location>
</feature>
<feature type="transmembrane region" description="Helical" evidence="1">
    <location>
        <begin position="138"/>
        <end position="156"/>
    </location>
</feature>
<organism evidence="2 3">
    <name type="scientific">Kribbella kalugense</name>
    <dbReference type="NCBI Taxonomy" id="2512221"/>
    <lineage>
        <taxon>Bacteria</taxon>
        <taxon>Bacillati</taxon>
        <taxon>Actinomycetota</taxon>
        <taxon>Actinomycetes</taxon>
        <taxon>Propionibacteriales</taxon>
        <taxon>Kribbellaceae</taxon>
        <taxon>Kribbella</taxon>
    </lineage>
</organism>
<keyword evidence="1" id="KW-1133">Transmembrane helix</keyword>
<evidence type="ECO:0000313" key="2">
    <source>
        <dbReference type="EMBL" id="TDW14322.1"/>
    </source>
</evidence>
<gene>
    <name evidence="2" type="ORF">EV650_7910</name>
</gene>
<feature type="transmembrane region" description="Helical" evidence="1">
    <location>
        <begin position="168"/>
        <end position="185"/>
    </location>
</feature>
<dbReference type="EMBL" id="SODF01000004">
    <property type="protein sequence ID" value="TDW14322.1"/>
    <property type="molecule type" value="Genomic_DNA"/>
</dbReference>
<keyword evidence="1" id="KW-0472">Membrane</keyword>
<evidence type="ECO:0000313" key="3">
    <source>
        <dbReference type="Proteomes" id="UP000295447"/>
    </source>
</evidence>